<keyword evidence="2" id="KW-1185">Reference proteome</keyword>
<reference evidence="1 2" key="1">
    <citation type="submission" date="2014-01" db="EMBL/GenBank/DDBJ databases">
        <title>Roseivivax halodurans JCM 10272 Genome Sequencing.</title>
        <authorList>
            <person name="Lai Q."/>
            <person name="Li G."/>
            <person name="Shao Z."/>
        </authorList>
    </citation>
    <scope>NUCLEOTIDE SEQUENCE [LARGE SCALE GENOMIC DNA]</scope>
    <source>
        <strain evidence="1 2">JCM 10272</strain>
    </source>
</reference>
<evidence type="ECO:0000313" key="2">
    <source>
        <dbReference type="Proteomes" id="UP000022447"/>
    </source>
</evidence>
<proteinExistence type="predicted"/>
<protein>
    <submittedName>
        <fullName evidence="1">Uncharacterized protein</fullName>
    </submittedName>
</protein>
<dbReference type="Proteomes" id="UP000022447">
    <property type="component" value="Unassembled WGS sequence"/>
</dbReference>
<evidence type="ECO:0000313" key="1">
    <source>
        <dbReference type="EMBL" id="ETX13320.1"/>
    </source>
</evidence>
<accession>X7EBT5</accession>
<sequence>MDTYLTRSRVSALSKLMADPGVSKLSHLQRIDGIAKVLGFENQAALMATLKAAEEPAAPSAAPSEKPFRTVVAFGRDYTSAFSQGAPIGPDDFGGISIKFFGSEEAMQAYFQGIEDGEGWDRIMGVEVACPDNTARAGSLLSALEMDPDLDAVAWHNARMAERVEELGEESGADLAI</sequence>
<dbReference type="AlphaFoldDB" id="X7EBT5"/>
<dbReference type="RefSeq" id="WP_037265286.1">
    <property type="nucleotide sequence ID" value="NZ_JALZ01000029.1"/>
</dbReference>
<comment type="caution">
    <text evidence="1">The sequence shown here is derived from an EMBL/GenBank/DDBJ whole genome shotgun (WGS) entry which is preliminary data.</text>
</comment>
<dbReference type="EMBL" id="JALZ01000029">
    <property type="protein sequence ID" value="ETX13320.1"/>
    <property type="molecule type" value="Genomic_DNA"/>
</dbReference>
<name>X7EBT5_9RHOB</name>
<gene>
    <name evidence="1" type="ORF">OCH239_10785</name>
</gene>
<organism evidence="1 2">
    <name type="scientific">Roseivivax halodurans JCM 10272</name>
    <dbReference type="NCBI Taxonomy" id="1449350"/>
    <lineage>
        <taxon>Bacteria</taxon>
        <taxon>Pseudomonadati</taxon>
        <taxon>Pseudomonadota</taxon>
        <taxon>Alphaproteobacteria</taxon>
        <taxon>Rhodobacterales</taxon>
        <taxon>Roseobacteraceae</taxon>
        <taxon>Roseivivax</taxon>
    </lineage>
</organism>